<organism evidence="5 6">
    <name type="scientific">Oldenlandia corymbosa var. corymbosa</name>
    <dbReference type="NCBI Taxonomy" id="529605"/>
    <lineage>
        <taxon>Eukaryota</taxon>
        <taxon>Viridiplantae</taxon>
        <taxon>Streptophyta</taxon>
        <taxon>Embryophyta</taxon>
        <taxon>Tracheophyta</taxon>
        <taxon>Spermatophyta</taxon>
        <taxon>Magnoliopsida</taxon>
        <taxon>eudicotyledons</taxon>
        <taxon>Gunneridae</taxon>
        <taxon>Pentapetalae</taxon>
        <taxon>asterids</taxon>
        <taxon>lamiids</taxon>
        <taxon>Gentianales</taxon>
        <taxon>Rubiaceae</taxon>
        <taxon>Rubioideae</taxon>
        <taxon>Spermacoceae</taxon>
        <taxon>Hedyotis-Oldenlandia complex</taxon>
        <taxon>Oldenlandia</taxon>
    </lineage>
</organism>
<evidence type="ECO:0000256" key="4">
    <source>
        <dbReference type="SAM" id="Phobius"/>
    </source>
</evidence>
<dbReference type="GO" id="GO:0005506">
    <property type="term" value="F:iron ion binding"/>
    <property type="evidence" value="ECO:0007669"/>
    <property type="project" value="InterPro"/>
</dbReference>
<gene>
    <name evidence="5" type="ORF">OLC1_LOCUS5135</name>
</gene>
<dbReference type="Gene3D" id="1.10.630.10">
    <property type="entry name" value="Cytochrome P450"/>
    <property type="match status" value="1"/>
</dbReference>
<accession>A0AAV1CH57</accession>
<dbReference type="GO" id="GO:0020037">
    <property type="term" value="F:heme binding"/>
    <property type="evidence" value="ECO:0007669"/>
    <property type="project" value="InterPro"/>
</dbReference>
<keyword evidence="6" id="KW-1185">Reference proteome</keyword>
<keyword evidence="3" id="KW-0503">Monooxygenase</keyword>
<evidence type="ECO:0000256" key="2">
    <source>
        <dbReference type="PIRSR" id="PIRSR602401-1"/>
    </source>
</evidence>
<dbReference type="EMBL" id="OX459119">
    <property type="protein sequence ID" value="CAI9093812.1"/>
    <property type="molecule type" value="Genomic_DNA"/>
</dbReference>
<feature type="binding site" description="axial binding residue" evidence="2">
    <location>
        <position position="454"/>
    </location>
    <ligand>
        <name>heme</name>
        <dbReference type="ChEBI" id="CHEBI:30413"/>
    </ligand>
    <ligandPart>
        <name>Fe</name>
        <dbReference type="ChEBI" id="CHEBI:18248"/>
    </ligandPart>
</feature>
<dbReference type="PROSITE" id="PS00086">
    <property type="entry name" value="CYTOCHROME_P450"/>
    <property type="match status" value="1"/>
</dbReference>
<keyword evidence="2 3" id="KW-0408">Iron</keyword>
<keyword evidence="4" id="KW-0472">Membrane</keyword>
<dbReference type="PRINTS" id="PR00463">
    <property type="entry name" value="EP450I"/>
</dbReference>
<reference evidence="5" key="1">
    <citation type="submission" date="2023-03" db="EMBL/GenBank/DDBJ databases">
        <authorList>
            <person name="Julca I."/>
        </authorList>
    </citation>
    <scope>NUCLEOTIDE SEQUENCE</scope>
</reference>
<dbReference type="Pfam" id="PF00067">
    <property type="entry name" value="p450"/>
    <property type="match status" value="1"/>
</dbReference>
<comment type="cofactor">
    <cofactor evidence="2">
        <name>heme</name>
        <dbReference type="ChEBI" id="CHEBI:30413"/>
    </cofactor>
</comment>
<dbReference type="InterPro" id="IPR002401">
    <property type="entry name" value="Cyt_P450_E_grp-I"/>
</dbReference>
<feature type="transmembrane region" description="Helical" evidence="4">
    <location>
        <begin position="6"/>
        <end position="27"/>
    </location>
</feature>
<keyword evidence="2 3" id="KW-0349">Heme</keyword>
<protein>
    <submittedName>
        <fullName evidence="5">OLC1v1029392C1</fullName>
    </submittedName>
</protein>
<dbReference type="PANTHER" id="PTHR47951:SF7">
    <property type="entry name" value="FLAVONOID 3',5'-HYDROXYLASE-LIKE ISOFORM X1"/>
    <property type="match status" value="1"/>
</dbReference>
<keyword evidence="1 3" id="KW-0560">Oxidoreductase</keyword>
<comment type="similarity">
    <text evidence="3">Belongs to the cytochrome P450 family.</text>
</comment>
<sequence>MEFNNMEAFLAVSILIVSIFWYLTVIFKKREKTLLPPGPWGLPIVGYLPFLTPNLHTQFTELAHRYGPIFKLKLGNKLCVVLSSPSLVKEVTRDQDVTFGNRDPPAAAEALTYGGFDIAWCPYGSYWRNMRKVFVREMLSGSNLDACYDLRKDEVIKAVEYVGMRVGKPVEVGNLAFLTEMNVVLSMLWGKTLDSRQQLETGTSFRQVFGKMMDLFAKPNVSDFYPSLRRFDIQGIEREAKSLLQTTDEIFNAAFDKRIKMTEDGIKSDGKKKDFVQILLEIKKFEDTGEEISLTQKKAILLTFLLTQFSSCEIKDIVLGGTDTTSTMIEWAMTEIVHHREVLEKIQTELDDVIGPDGAIDESRLPELHYLDAAVKETFRLHHALPFLVPRRPSKSCILDGYTIPKDARVLINAWAIQRDPEFKPERFLIEPKKWDFSGNNFQFISFGSGRRICPGIPLAEKMIKYLLASFLYSFDWNPTKTKEDDLSEKSGIVVRKSDPLSAIPTKRTRNQLD</sequence>
<keyword evidence="4" id="KW-0812">Transmembrane</keyword>
<proteinExistence type="inferred from homology"/>
<evidence type="ECO:0000313" key="5">
    <source>
        <dbReference type="EMBL" id="CAI9093812.1"/>
    </source>
</evidence>
<dbReference type="InterPro" id="IPR001128">
    <property type="entry name" value="Cyt_P450"/>
</dbReference>
<evidence type="ECO:0000313" key="6">
    <source>
        <dbReference type="Proteomes" id="UP001161247"/>
    </source>
</evidence>
<dbReference type="AlphaFoldDB" id="A0AAV1CH57"/>
<evidence type="ECO:0000256" key="3">
    <source>
        <dbReference type="RuleBase" id="RU000461"/>
    </source>
</evidence>
<keyword evidence="2 3" id="KW-0479">Metal-binding</keyword>
<dbReference type="InterPro" id="IPR017972">
    <property type="entry name" value="Cyt_P450_CS"/>
</dbReference>
<dbReference type="GO" id="GO:0016705">
    <property type="term" value="F:oxidoreductase activity, acting on paired donors, with incorporation or reduction of molecular oxygen"/>
    <property type="evidence" value="ECO:0007669"/>
    <property type="project" value="InterPro"/>
</dbReference>
<dbReference type="PANTHER" id="PTHR47951">
    <property type="entry name" value="OS08G0547900 PROTEIN"/>
    <property type="match status" value="1"/>
</dbReference>
<evidence type="ECO:0000256" key="1">
    <source>
        <dbReference type="ARBA" id="ARBA00023002"/>
    </source>
</evidence>
<dbReference type="GO" id="GO:0004497">
    <property type="term" value="F:monooxygenase activity"/>
    <property type="evidence" value="ECO:0007669"/>
    <property type="project" value="UniProtKB-KW"/>
</dbReference>
<dbReference type="InterPro" id="IPR036396">
    <property type="entry name" value="Cyt_P450_sf"/>
</dbReference>
<keyword evidence="4" id="KW-1133">Transmembrane helix</keyword>
<dbReference type="Proteomes" id="UP001161247">
    <property type="component" value="Chromosome 2"/>
</dbReference>
<name>A0AAV1CH57_OLDCO</name>
<dbReference type="SUPFAM" id="SSF48264">
    <property type="entry name" value="Cytochrome P450"/>
    <property type="match status" value="1"/>
</dbReference>
<dbReference type="PRINTS" id="PR00385">
    <property type="entry name" value="P450"/>
</dbReference>